<sequence length="71" mass="8213">MPMLSDGRWRQMVWHRPDVGSLLLGARVPDLMPVVGFKGRSRERVRMRVKDLGEEEKEILGLYAITGYCRP</sequence>
<name>A0A2P5DAZ4_PARAD</name>
<proteinExistence type="predicted"/>
<dbReference type="EMBL" id="JXTB01000050">
    <property type="protein sequence ID" value="PON70465.1"/>
    <property type="molecule type" value="Genomic_DNA"/>
</dbReference>
<accession>A0A2P5DAZ4</accession>
<gene>
    <name evidence="1" type="ORF">PanWU01x14_081340</name>
</gene>
<protein>
    <submittedName>
        <fullName evidence="1">Uncharacterized protein</fullName>
    </submittedName>
</protein>
<dbReference type="AlphaFoldDB" id="A0A2P5DAZ4"/>
<evidence type="ECO:0000313" key="2">
    <source>
        <dbReference type="Proteomes" id="UP000237105"/>
    </source>
</evidence>
<organism evidence="1 2">
    <name type="scientific">Parasponia andersonii</name>
    <name type="common">Sponia andersonii</name>
    <dbReference type="NCBI Taxonomy" id="3476"/>
    <lineage>
        <taxon>Eukaryota</taxon>
        <taxon>Viridiplantae</taxon>
        <taxon>Streptophyta</taxon>
        <taxon>Embryophyta</taxon>
        <taxon>Tracheophyta</taxon>
        <taxon>Spermatophyta</taxon>
        <taxon>Magnoliopsida</taxon>
        <taxon>eudicotyledons</taxon>
        <taxon>Gunneridae</taxon>
        <taxon>Pentapetalae</taxon>
        <taxon>rosids</taxon>
        <taxon>fabids</taxon>
        <taxon>Rosales</taxon>
        <taxon>Cannabaceae</taxon>
        <taxon>Parasponia</taxon>
    </lineage>
</organism>
<comment type="caution">
    <text evidence="1">The sequence shown here is derived from an EMBL/GenBank/DDBJ whole genome shotgun (WGS) entry which is preliminary data.</text>
</comment>
<reference evidence="2" key="1">
    <citation type="submission" date="2016-06" db="EMBL/GenBank/DDBJ databases">
        <title>Parallel loss of symbiosis genes in relatives of nitrogen-fixing non-legume Parasponia.</title>
        <authorList>
            <person name="Van Velzen R."/>
            <person name="Holmer R."/>
            <person name="Bu F."/>
            <person name="Rutten L."/>
            <person name="Van Zeijl A."/>
            <person name="Liu W."/>
            <person name="Santuari L."/>
            <person name="Cao Q."/>
            <person name="Sharma T."/>
            <person name="Shen D."/>
            <person name="Roswanjaya Y."/>
            <person name="Wardhani T."/>
            <person name="Kalhor M.S."/>
            <person name="Jansen J."/>
            <person name="Van den Hoogen J."/>
            <person name="Gungor B."/>
            <person name="Hartog M."/>
            <person name="Hontelez J."/>
            <person name="Verver J."/>
            <person name="Yang W.-C."/>
            <person name="Schijlen E."/>
            <person name="Repin R."/>
            <person name="Schilthuizen M."/>
            <person name="Schranz E."/>
            <person name="Heidstra R."/>
            <person name="Miyata K."/>
            <person name="Fedorova E."/>
            <person name="Kohlen W."/>
            <person name="Bisseling T."/>
            <person name="Smit S."/>
            <person name="Geurts R."/>
        </authorList>
    </citation>
    <scope>NUCLEOTIDE SEQUENCE [LARGE SCALE GENOMIC DNA]</scope>
    <source>
        <strain evidence="2">cv. WU1-14</strain>
    </source>
</reference>
<evidence type="ECO:0000313" key="1">
    <source>
        <dbReference type="EMBL" id="PON70465.1"/>
    </source>
</evidence>
<dbReference type="Proteomes" id="UP000237105">
    <property type="component" value="Unassembled WGS sequence"/>
</dbReference>
<keyword evidence="2" id="KW-1185">Reference proteome</keyword>